<keyword evidence="1" id="KW-0732">Signal</keyword>
<dbReference type="InterPro" id="IPR040336">
    <property type="entry name" value="At1g61900-like"/>
</dbReference>
<keyword evidence="5" id="KW-1185">Reference proteome</keyword>
<dbReference type="InterPro" id="IPR043891">
    <property type="entry name" value="SPARK"/>
</dbReference>
<dbReference type="Pfam" id="PF19160">
    <property type="entry name" value="SPARK"/>
    <property type="match status" value="1"/>
</dbReference>
<sequence>MKQWVARRRLILFLLLCLHGTCCSPLNNLKGFAEKLENGLLPQISPSSLPDAQPLLPLLAPSPLAPFTNSTVAPKLSGSCPLNFLALENMITTTSIDCAAPFAKYLANVICCPQLETTLTILVGQYSKHGKNELALNTTLARHCLSDFQKILVGKGANNTLQQICSLNPSILSEGSCPISTVQEFEAIVDSSTLLSLCGKIDLVNECCEQICQSAISEAAEKLAAKAYGLSNVLPAQATRANDCKRVVLRWLASKLDPSGAKDVLRGLSSCKNNRVCPLVFPNMSRSIKACKNGIKNQTTCCRAMGHYVSHLQRQSFITNLQAMDCADSLGMKLQKANVTQNVFDLCHITLKDFSVQVTPEVSGCLLLSLPSDVTLDQTTGISFMCDLNDNIPAPWPSASLLHASSSCNKTVKVPALPAAASSGETCVYVLDLGSILLVAMSTMLVLLLPQSL</sequence>
<evidence type="ECO:0000256" key="1">
    <source>
        <dbReference type="SAM" id="SignalP"/>
    </source>
</evidence>
<feature type="domain" description="SPARK" evidence="2">
    <location>
        <begin position="77"/>
        <end position="226"/>
    </location>
</feature>
<dbReference type="PANTHER" id="PTHR33831">
    <property type="entry name" value="GPI-ANCHORED PROTEIN"/>
    <property type="match status" value="1"/>
</dbReference>
<organism evidence="4 5">
    <name type="scientific">Cuscuta campestris</name>
    <dbReference type="NCBI Taxonomy" id="132261"/>
    <lineage>
        <taxon>Eukaryota</taxon>
        <taxon>Viridiplantae</taxon>
        <taxon>Streptophyta</taxon>
        <taxon>Embryophyta</taxon>
        <taxon>Tracheophyta</taxon>
        <taxon>Spermatophyta</taxon>
        <taxon>Magnoliopsida</taxon>
        <taxon>eudicotyledons</taxon>
        <taxon>Gunneridae</taxon>
        <taxon>Pentapetalae</taxon>
        <taxon>asterids</taxon>
        <taxon>lamiids</taxon>
        <taxon>Solanales</taxon>
        <taxon>Convolvulaceae</taxon>
        <taxon>Cuscuteae</taxon>
        <taxon>Cuscuta</taxon>
        <taxon>Cuscuta subgen. Grammica</taxon>
        <taxon>Cuscuta sect. Cleistogrammica</taxon>
    </lineage>
</organism>
<dbReference type="GO" id="GO:0005886">
    <property type="term" value="C:plasma membrane"/>
    <property type="evidence" value="ECO:0007669"/>
    <property type="project" value="TreeGrafter"/>
</dbReference>
<protein>
    <submittedName>
        <fullName evidence="4">Uncharacterized protein</fullName>
    </submittedName>
</protein>
<dbReference type="Pfam" id="PF26584">
    <property type="entry name" value="At1g61900"/>
    <property type="match status" value="1"/>
</dbReference>
<gene>
    <name evidence="4" type="ORF">CCAM_LOCUS23488</name>
</gene>
<accession>A0A484LYS4</accession>
<feature type="chain" id="PRO_5019849604" evidence="1">
    <location>
        <begin position="24"/>
        <end position="453"/>
    </location>
</feature>
<name>A0A484LYS4_9ASTE</name>
<dbReference type="AlphaFoldDB" id="A0A484LYS4"/>
<dbReference type="InterPro" id="IPR059003">
    <property type="entry name" value="At1g61900_C"/>
</dbReference>
<feature type="signal peptide" evidence="1">
    <location>
        <begin position="1"/>
        <end position="23"/>
    </location>
</feature>
<evidence type="ECO:0000259" key="2">
    <source>
        <dbReference type="Pfam" id="PF19160"/>
    </source>
</evidence>
<dbReference type="PANTHER" id="PTHR33831:SF5">
    <property type="entry name" value="OS07G0102300 PROTEIN"/>
    <property type="match status" value="1"/>
</dbReference>
<proteinExistence type="predicted"/>
<evidence type="ECO:0000313" key="4">
    <source>
        <dbReference type="EMBL" id="VFQ81712.1"/>
    </source>
</evidence>
<dbReference type="Proteomes" id="UP000595140">
    <property type="component" value="Unassembled WGS sequence"/>
</dbReference>
<feature type="domain" description="At1g61900-like C-terminal" evidence="3">
    <location>
        <begin position="275"/>
        <end position="348"/>
    </location>
</feature>
<reference evidence="4 5" key="1">
    <citation type="submission" date="2018-04" db="EMBL/GenBank/DDBJ databases">
        <authorList>
            <person name="Vogel A."/>
        </authorList>
    </citation>
    <scope>NUCLEOTIDE SEQUENCE [LARGE SCALE GENOMIC DNA]</scope>
</reference>
<evidence type="ECO:0000313" key="5">
    <source>
        <dbReference type="Proteomes" id="UP000595140"/>
    </source>
</evidence>
<evidence type="ECO:0000259" key="3">
    <source>
        <dbReference type="Pfam" id="PF26584"/>
    </source>
</evidence>
<dbReference type="EMBL" id="OOIL02002240">
    <property type="protein sequence ID" value="VFQ81712.1"/>
    <property type="molecule type" value="Genomic_DNA"/>
</dbReference>
<dbReference type="OrthoDB" id="1906601at2759"/>